<sequence length="93" mass="10411">MYIGSRSRNSTDSLVRLQVHALLLSPGSSRSIAVFALEESGVPQSLSSRRDEKNDEDIHISKMSLLSEREWRSLGEKAAIQANERLDKRASIK</sequence>
<gene>
    <name evidence="1" type="ORF">LPLAT_LOCUS6699</name>
</gene>
<accession>A0AAV2NK90</accession>
<evidence type="ECO:0000313" key="1">
    <source>
        <dbReference type="EMBL" id="CAL1680725.1"/>
    </source>
</evidence>
<organism evidence="1 2">
    <name type="scientific">Lasius platythorax</name>
    <dbReference type="NCBI Taxonomy" id="488582"/>
    <lineage>
        <taxon>Eukaryota</taxon>
        <taxon>Metazoa</taxon>
        <taxon>Ecdysozoa</taxon>
        <taxon>Arthropoda</taxon>
        <taxon>Hexapoda</taxon>
        <taxon>Insecta</taxon>
        <taxon>Pterygota</taxon>
        <taxon>Neoptera</taxon>
        <taxon>Endopterygota</taxon>
        <taxon>Hymenoptera</taxon>
        <taxon>Apocrita</taxon>
        <taxon>Aculeata</taxon>
        <taxon>Formicoidea</taxon>
        <taxon>Formicidae</taxon>
        <taxon>Formicinae</taxon>
        <taxon>Lasius</taxon>
        <taxon>Lasius</taxon>
    </lineage>
</organism>
<evidence type="ECO:0000313" key="2">
    <source>
        <dbReference type="Proteomes" id="UP001497644"/>
    </source>
</evidence>
<dbReference type="Proteomes" id="UP001497644">
    <property type="component" value="Chromosome 2"/>
</dbReference>
<reference evidence="1" key="1">
    <citation type="submission" date="2024-04" db="EMBL/GenBank/DDBJ databases">
        <authorList>
            <consortium name="Molecular Ecology Group"/>
        </authorList>
    </citation>
    <scope>NUCLEOTIDE SEQUENCE</scope>
</reference>
<protein>
    <submittedName>
        <fullName evidence="1">Uncharacterized protein</fullName>
    </submittedName>
</protein>
<keyword evidence="2" id="KW-1185">Reference proteome</keyword>
<proteinExistence type="predicted"/>
<dbReference type="AlphaFoldDB" id="A0AAV2NK90"/>
<dbReference type="EMBL" id="OZ034825">
    <property type="protein sequence ID" value="CAL1680725.1"/>
    <property type="molecule type" value="Genomic_DNA"/>
</dbReference>
<name>A0AAV2NK90_9HYME</name>